<dbReference type="InterPro" id="IPR018247">
    <property type="entry name" value="EF_Hand_1_Ca_BS"/>
</dbReference>
<gene>
    <name evidence="3" type="ORF">H6H04_13040</name>
</gene>
<dbReference type="SUPFAM" id="SSF47473">
    <property type="entry name" value="EF-hand"/>
    <property type="match status" value="1"/>
</dbReference>
<accession>A0ABR6Y3J3</accession>
<feature type="signal peptide" evidence="1">
    <location>
        <begin position="1"/>
        <end position="23"/>
    </location>
</feature>
<dbReference type="SMART" id="SM00054">
    <property type="entry name" value="EFh"/>
    <property type="match status" value="2"/>
</dbReference>
<keyword evidence="1" id="KW-0732">Signal</keyword>
<dbReference type="EMBL" id="JACOME010000003">
    <property type="protein sequence ID" value="MBC3847316.1"/>
    <property type="molecule type" value="Genomic_DNA"/>
</dbReference>
<feature type="domain" description="EF-hand" evidence="2">
    <location>
        <begin position="64"/>
        <end position="99"/>
    </location>
</feature>
<evidence type="ECO:0000313" key="4">
    <source>
        <dbReference type="Proteomes" id="UP000607435"/>
    </source>
</evidence>
<dbReference type="CDD" id="cd00051">
    <property type="entry name" value="EFh"/>
    <property type="match status" value="1"/>
</dbReference>
<dbReference type="Pfam" id="PF13499">
    <property type="entry name" value="EF-hand_7"/>
    <property type="match status" value="1"/>
</dbReference>
<dbReference type="Gene3D" id="1.10.238.10">
    <property type="entry name" value="EF-hand"/>
    <property type="match status" value="2"/>
</dbReference>
<dbReference type="InterPro" id="IPR002048">
    <property type="entry name" value="EF_hand_dom"/>
</dbReference>
<feature type="domain" description="EF-hand" evidence="2">
    <location>
        <begin position="30"/>
        <end position="58"/>
    </location>
</feature>
<dbReference type="PROSITE" id="PS50222">
    <property type="entry name" value="EF_HAND_2"/>
    <property type="match status" value="2"/>
</dbReference>
<comment type="caution">
    <text evidence="3">The sequence shown here is derived from an EMBL/GenBank/DDBJ whole genome shotgun (WGS) entry which is preliminary data.</text>
</comment>
<reference evidence="3 4" key="1">
    <citation type="submission" date="2020-08" db="EMBL/GenBank/DDBJ databases">
        <title>Winogradskyella ouciana sp. nov., isolated from the hadal seawater of the Mariana Trench.</title>
        <authorList>
            <person name="He X."/>
        </authorList>
    </citation>
    <scope>NUCLEOTIDE SEQUENCE [LARGE SCALE GENOMIC DNA]</scope>
    <source>
        <strain evidence="3 4">KCTC 22026</strain>
    </source>
</reference>
<evidence type="ECO:0000259" key="2">
    <source>
        <dbReference type="PROSITE" id="PS50222"/>
    </source>
</evidence>
<organism evidence="3 4">
    <name type="scientific">Winogradskyella echinorum</name>
    <dbReference type="NCBI Taxonomy" id="538189"/>
    <lineage>
        <taxon>Bacteria</taxon>
        <taxon>Pseudomonadati</taxon>
        <taxon>Bacteroidota</taxon>
        <taxon>Flavobacteriia</taxon>
        <taxon>Flavobacteriales</taxon>
        <taxon>Flavobacteriaceae</taxon>
        <taxon>Winogradskyella</taxon>
    </lineage>
</organism>
<feature type="chain" id="PRO_5046934015" evidence="1">
    <location>
        <begin position="24"/>
        <end position="109"/>
    </location>
</feature>
<evidence type="ECO:0000256" key="1">
    <source>
        <dbReference type="SAM" id="SignalP"/>
    </source>
</evidence>
<evidence type="ECO:0000313" key="3">
    <source>
        <dbReference type="EMBL" id="MBC3847316.1"/>
    </source>
</evidence>
<sequence>MITKTLKAGFFIIAIGSFSFVGAQDTLSANKEDTSKKMFKHLDINEDNKITLEEFKKMRIKDPAKAAQVEKRFARMDTNNNGSVDKAEFRAFYEGTSQRRTEKTNAKKG</sequence>
<protein>
    <submittedName>
        <fullName evidence="3">EF-hand domain-containing protein</fullName>
    </submittedName>
</protein>
<dbReference type="InterPro" id="IPR011992">
    <property type="entry name" value="EF-hand-dom_pair"/>
</dbReference>
<dbReference type="PROSITE" id="PS00018">
    <property type="entry name" value="EF_HAND_1"/>
    <property type="match status" value="1"/>
</dbReference>
<keyword evidence="4" id="KW-1185">Reference proteome</keyword>
<proteinExistence type="predicted"/>
<name>A0ABR6Y3J3_9FLAO</name>
<dbReference type="Proteomes" id="UP000607435">
    <property type="component" value="Unassembled WGS sequence"/>
</dbReference>
<dbReference type="RefSeq" id="WP_186846425.1">
    <property type="nucleotide sequence ID" value="NZ_JACOME010000003.1"/>
</dbReference>